<evidence type="ECO:0000256" key="6">
    <source>
        <dbReference type="ARBA" id="ARBA00023125"/>
    </source>
</evidence>
<evidence type="ECO:0000256" key="4">
    <source>
        <dbReference type="ARBA" id="ARBA00022833"/>
    </source>
</evidence>
<dbReference type="WBParaSite" id="Csp11.Scaffold630.g20945.t1">
    <property type="protein sequence ID" value="Csp11.Scaffold630.g20945.t1"/>
    <property type="gene ID" value="Csp11.Scaffold630.g20945"/>
</dbReference>
<evidence type="ECO:0000313" key="13">
    <source>
        <dbReference type="WBParaSite" id="Csp11.Scaffold630.g20945.t1"/>
    </source>
</evidence>
<evidence type="ECO:0000256" key="7">
    <source>
        <dbReference type="ARBA" id="ARBA00023163"/>
    </source>
</evidence>
<dbReference type="PRINTS" id="PR00047">
    <property type="entry name" value="STROIDFINGER"/>
</dbReference>
<dbReference type="Pfam" id="PF00105">
    <property type="entry name" value="zf-C4"/>
    <property type="match status" value="1"/>
</dbReference>
<evidence type="ECO:0000256" key="5">
    <source>
        <dbReference type="ARBA" id="ARBA00023015"/>
    </source>
</evidence>
<dbReference type="PANTHER" id="PTHR45886">
    <property type="entry name" value="NUCLEAR HORMONE RECEPTOR FAMILY-RELATED-RELATED"/>
    <property type="match status" value="1"/>
</dbReference>
<keyword evidence="7" id="KW-0804">Transcription</keyword>
<dbReference type="Gene3D" id="1.10.565.10">
    <property type="entry name" value="Retinoid X Receptor"/>
    <property type="match status" value="1"/>
</dbReference>
<dbReference type="PROSITE" id="PS51030">
    <property type="entry name" value="NUCLEAR_REC_DBD_2"/>
    <property type="match status" value="1"/>
</dbReference>
<feature type="domain" description="Nuclear receptor" evidence="10">
    <location>
        <begin position="1"/>
        <end position="64"/>
    </location>
</feature>
<keyword evidence="12" id="KW-1185">Reference proteome</keyword>
<dbReference type="STRING" id="1561998.A0A1I7UZN8"/>
<dbReference type="eggNOG" id="ENOG502TJD5">
    <property type="taxonomic scope" value="Eukaryota"/>
</dbReference>
<evidence type="ECO:0000256" key="2">
    <source>
        <dbReference type="ARBA" id="ARBA00022723"/>
    </source>
</evidence>
<evidence type="ECO:0000259" key="11">
    <source>
        <dbReference type="PROSITE" id="PS51843"/>
    </source>
</evidence>
<evidence type="ECO:0000256" key="1">
    <source>
        <dbReference type="ARBA" id="ARBA00005993"/>
    </source>
</evidence>
<dbReference type="PANTHER" id="PTHR45886:SF8">
    <property type="entry name" value="NUCLEAR HORMONE RECEPTOR FAMILY-RELATED"/>
    <property type="match status" value="1"/>
</dbReference>
<dbReference type="InterPro" id="IPR035500">
    <property type="entry name" value="NHR-like_dom_sf"/>
</dbReference>
<keyword evidence="4" id="KW-0862">Zinc</keyword>
<keyword evidence="2" id="KW-0479">Metal-binding</keyword>
<evidence type="ECO:0000313" key="12">
    <source>
        <dbReference type="Proteomes" id="UP000095282"/>
    </source>
</evidence>
<dbReference type="InterPro" id="IPR000536">
    <property type="entry name" value="Nucl_hrmn_rcpt_lig-bd"/>
</dbReference>
<evidence type="ECO:0000256" key="3">
    <source>
        <dbReference type="ARBA" id="ARBA00022771"/>
    </source>
</evidence>
<accession>A0A1I7UZN8</accession>
<dbReference type="InterPro" id="IPR001628">
    <property type="entry name" value="Znf_hrmn_rcpt"/>
</dbReference>
<organism evidence="12 13">
    <name type="scientific">Caenorhabditis tropicalis</name>
    <dbReference type="NCBI Taxonomy" id="1561998"/>
    <lineage>
        <taxon>Eukaryota</taxon>
        <taxon>Metazoa</taxon>
        <taxon>Ecdysozoa</taxon>
        <taxon>Nematoda</taxon>
        <taxon>Chromadorea</taxon>
        <taxon>Rhabditida</taxon>
        <taxon>Rhabditina</taxon>
        <taxon>Rhabditomorpha</taxon>
        <taxon>Rhabditoidea</taxon>
        <taxon>Rhabditidae</taxon>
        <taxon>Peloderinae</taxon>
        <taxon>Caenorhabditis</taxon>
    </lineage>
</organism>
<keyword evidence="6" id="KW-0238">DNA-binding</keyword>
<dbReference type="SMART" id="SM00430">
    <property type="entry name" value="HOLI"/>
    <property type="match status" value="1"/>
</dbReference>
<dbReference type="InterPro" id="IPR013088">
    <property type="entry name" value="Znf_NHR/GATA"/>
</dbReference>
<evidence type="ECO:0000256" key="8">
    <source>
        <dbReference type="ARBA" id="ARBA00023170"/>
    </source>
</evidence>
<name>A0A1I7UZN8_9PELO</name>
<evidence type="ECO:0000259" key="10">
    <source>
        <dbReference type="PROSITE" id="PS51030"/>
    </source>
</evidence>
<comment type="similarity">
    <text evidence="1">Belongs to the nuclear hormone receptor family.</text>
</comment>
<dbReference type="Proteomes" id="UP000095282">
    <property type="component" value="Unplaced"/>
</dbReference>
<evidence type="ECO:0000256" key="9">
    <source>
        <dbReference type="ARBA" id="ARBA00023242"/>
    </source>
</evidence>
<dbReference type="SUPFAM" id="SSF48508">
    <property type="entry name" value="Nuclear receptor ligand-binding domain"/>
    <property type="match status" value="1"/>
</dbReference>
<dbReference type="AlphaFoldDB" id="A0A1I7UZN8"/>
<dbReference type="SUPFAM" id="SSF57716">
    <property type="entry name" value="Glucocorticoid receptor-like (DNA-binding domain)"/>
    <property type="match status" value="1"/>
</dbReference>
<keyword evidence="3" id="KW-0863">Zinc-finger</keyword>
<dbReference type="Pfam" id="PF00104">
    <property type="entry name" value="Hormone_recep"/>
    <property type="match status" value="1"/>
</dbReference>
<keyword evidence="9" id="KW-0539">Nucleus</keyword>
<sequence>MVLKAQCCNACKMFFRRVITFRTPITPCERSEECFEPPIRNFECRSCRFQKCIIAGMIHNQERFDVPGTLNQLSQLEYHRRQLFENFQPIRSFSFDESTSGDTVGFIMKTTVFDSYDWEVMSQLTTMNFLRQLDFTRMLTSQDLRAFLKGAYLNSAILSTAMHWFLLNSQSIFHPGGLDVCPKEMDIINAFNPNFEVGIKCRLIGKLAELKVTREEFLLLSIIFACYPGSPGISKTGNLLLHSYQKVYSNLLFTHCQMTTQQAAPSRFTELLSICETIAKTKQDISNVALLLKVYQPGIQWKEMLRGAIEYLLDSNI</sequence>
<dbReference type="PROSITE" id="PS51843">
    <property type="entry name" value="NR_LBD"/>
    <property type="match status" value="1"/>
</dbReference>
<dbReference type="SMART" id="SM00399">
    <property type="entry name" value="ZnF_C4"/>
    <property type="match status" value="1"/>
</dbReference>
<dbReference type="GO" id="GO:0003700">
    <property type="term" value="F:DNA-binding transcription factor activity"/>
    <property type="evidence" value="ECO:0007669"/>
    <property type="project" value="InterPro"/>
</dbReference>
<dbReference type="Gene3D" id="3.30.50.10">
    <property type="entry name" value="Erythroid Transcription Factor GATA-1, subunit A"/>
    <property type="match status" value="1"/>
</dbReference>
<dbReference type="GO" id="GO:0043565">
    <property type="term" value="F:sequence-specific DNA binding"/>
    <property type="evidence" value="ECO:0007669"/>
    <property type="project" value="InterPro"/>
</dbReference>
<proteinExistence type="inferred from homology"/>
<keyword evidence="8" id="KW-0675">Receptor</keyword>
<feature type="domain" description="NR LBD" evidence="11">
    <location>
        <begin position="72"/>
        <end position="317"/>
    </location>
</feature>
<keyword evidence="5" id="KW-0805">Transcription regulation</keyword>
<protein>
    <submittedName>
        <fullName evidence="13">NR LBD domain-containing protein</fullName>
    </submittedName>
</protein>
<reference evidence="13" key="1">
    <citation type="submission" date="2016-11" db="UniProtKB">
        <authorList>
            <consortium name="WormBaseParasite"/>
        </authorList>
    </citation>
    <scope>IDENTIFICATION</scope>
</reference>
<dbReference type="GO" id="GO:0008270">
    <property type="term" value="F:zinc ion binding"/>
    <property type="evidence" value="ECO:0007669"/>
    <property type="project" value="UniProtKB-KW"/>
</dbReference>